<gene>
    <name evidence="2" type="ORF">NHX12_029973</name>
</gene>
<sequence>MGNRAGIPAGLRSAAVQSHAGEPDHRTTDNLMPCWTWPPITQKERAVLHDLLRQSSLPGREKPRARTRAWKFLGRYSSPSQTWPWLLIASGGFQIQFSGPSSASETLGTSPKEL</sequence>
<dbReference type="Proteomes" id="UP001148018">
    <property type="component" value="Unassembled WGS sequence"/>
</dbReference>
<organism evidence="2 3">
    <name type="scientific">Muraenolepis orangiensis</name>
    <name type="common">Patagonian moray cod</name>
    <dbReference type="NCBI Taxonomy" id="630683"/>
    <lineage>
        <taxon>Eukaryota</taxon>
        <taxon>Metazoa</taxon>
        <taxon>Chordata</taxon>
        <taxon>Craniata</taxon>
        <taxon>Vertebrata</taxon>
        <taxon>Euteleostomi</taxon>
        <taxon>Actinopterygii</taxon>
        <taxon>Neopterygii</taxon>
        <taxon>Teleostei</taxon>
        <taxon>Neoteleostei</taxon>
        <taxon>Acanthomorphata</taxon>
        <taxon>Zeiogadaria</taxon>
        <taxon>Gadariae</taxon>
        <taxon>Gadiformes</taxon>
        <taxon>Muraenolepidoidei</taxon>
        <taxon>Muraenolepididae</taxon>
        <taxon>Muraenolepis</taxon>
    </lineage>
</organism>
<reference evidence="2" key="1">
    <citation type="submission" date="2022-07" db="EMBL/GenBank/DDBJ databases">
        <title>Chromosome-level genome of Muraenolepis orangiensis.</title>
        <authorList>
            <person name="Kim J."/>
        </authorList>
    </citation>
    <scope>NUCLEOTIDE SEQUENCE</scope>
    <source>
        <strain evidence="2">KU_S4_2022</strain>
        <tissue evidence="2">Muscle</tissue>
    </source>
</reference>
<evidence type="ECO:0000256" key="1">
    <source>
        <dbReference type="SAM" id="MobiDB-lite"/>
    </source>
</evidence>
<proteinExistence type="predicted"/>
<name>A0A9Q0IKK8_9TELE</name>
<accession>A0A9Q0IKK8</accession>
<evidence type="ECO:0000313" key="2">
    <source>
        <dbReference type="EMBL" id="KAJ3602214.1"/>
    </source>
</evidence>
<dbReference type="EMBL" id="JANIIK010000046">
    <property type="protein sequence ID" value="KAJ3602214.1"/>
    <property type="molecule type" value="Genomic_DNA"/>
</dbReference>
<comment type="caution">
    <text evidence="2">The sequence shown here is derived from an EMBL/GenBank/DDBJ whole genome shotgun (WGS) entry which is preliminary data.</text>
</comment>
<protein>
    <submittedName>
        <fullName evidence="2">Uncharacterized protein</fullName>
    </submittedName>
</protein>
<dbReference type="AlphaFoldDB" id="A0A9Q0IKK8"/>
<feature type="region of interest" description="Disordered" evidence="1">
    <location>
        <begin position="1"/>
        <end position="30"/>
    </location>
</feature>
<evidence type="ECO:0000313" key="3">
    <source>
        <dbReference type="Proteomes" id="UP001148018"/>
    </source>
</evidence>
<keyword evidence="3" id="KW-1185">Reference proteome</keyword>